<dbReference type="Proteomes" id="UP000324222">
    <property type="component" value="Unassembled WGS sequence"/>
</dbReference>
<protein>
    <submittedName>
        <fullName evidence="1">Uncharacterized protein</fullName>
    </submittedName>
</protein>
<reference evidence="1 2" key="1">
    <citation type="submission" date="2019-05" db="EMBL/GenBank/DDBJ databases">
        <title>Another draft genome of Portunus trituberculatus and its Hox gene families provides insights of decapod evolution.</title>
        <authorList>
            <person name="Jeong J.-H."/>
            <person name="Song I."/>
            <person name="Kim S."/>
            <person name="Choi T."/>
            <person name="Kim D."/>
            <person name="Ryu S."/>
            <person name="Kim W."/>
        </authorList>
    </citation>
    <scope>NUCLEOTIDE SEQUENCE [LARGE SCALE GENOMIC DNA]</scope>
    <source>
        <tissue evidence="1">Muscle</tissue>
    </source>
</reference>
<name>A0A5B7EJD0_PORTR</name>
<dbReference type="EMBL" id="VSRR010002664">
    <property type="protein sequence ID" value="MPC32634.1"/>
    <property type="molecule type" value="Genomic_DNA"/>
</dbReference>
<proteinExistence type="predicted"/>
<sequence>MTRQMEATSSCSSGQPRWPDGWLQFLLLVQCAYDDTLLTLPVPSKVMETLHFDLTACKYKALLSTSGRIFSSLAP</sequence>
<dbReference type="AlphaFoldDB" id="A0A5B7EJD0"/>
<organism evidence="1 2">
    <name type="scientific">Portunus trituberculatus</name>
    <name type="common">Swimming crab</name>
    <name type="synonym">Neptunus trituberculatus</name>
    <dbReference type="NCBI Taxonomy" id="210409"/>
    <lineage>
        <taxon>Eukaryota</taxon>
        <taxon>Metazoa</taxon>
        <taxon>Ecdysozoa</taxon>
        <taxon>Arthropoda</taxon>
        <taxon>Crustacea</taxon>
        <taxon>Multicrustacea</taxon>
        <taxon>Malacostraca</taxon>
        <taxon>Eumalacostraca</taxon>
        <taxon>Eucarida</taxon>
        <taxon>Decapoda</taxon>
        <taxon>Pleocyemata</taxon>
        <taxon>Brachyura</taxon>
        <taxon>Eubrachyura</taxon>
        <taxon>Portunoidea</taxon>
        <taxon>Portunidae</taxon>
        <taxon>Portuninae</taxon>
        <taxon>Portunus</taxon>
    </lineage>
</organism>
<accession>A0A5B7EJD0</accession>
<keyword evidence="2" id="KW-1185">Reference proteome</keyword>
<gene>
    <name evidence="1" type="ORF">E2C01_025956</name>
</gene>
<evidence type="ECO:0000313" key="1">
    <source>
        <dbReference type="EMBL" id="MPC32634.1"/>
    </source>
</evidence>
<comment type="caution">
    <text evidence="1">The sequence shown here is derived from an EMBL/GenBank/DDBJ whole genome shotgun (WGS) entry which is preliminary data.</text>
</comment>
<evidence type="ECO:0000313" key="2">
    <source>
        <dbReference type="Proteomes" id="UP000324222"/>
    </source>
</evidence>